<keyword evidence="2" id="KW-1185">Reference proteome</keyword>
<name>A0A0D7BE31_9AGAR</name>
<protein>
    <submittedName>
        <fullName evidence="1">Uncharacterized protein</fullName>
    </submittedName>
</protein>
<reference evidence="1 2" key="1">
    <citation type="journal article" date="2015" name="Fungal Genet. Biol.">
        <title>Evolution of novel wood decay mechanisms in Agaricales revealed by the genome sequences of Fistulina hepatica and Cylindrobasidium torrendii.</title>
        <authorList>
            <person name="Floudas D."/>
            <person name="Held B.W."/>
            <person name="Riley R."/>
            <person name="Nagy L.G."/>
            <person name="Koehler G."/>
            <person name="Ransdell A.S."/>
            <person name="Younus H."/>
            <person name="Chow J."/>
            <person name="Chiniquy J."/>
            <person name="Lipzen A."/>
            <person name="Tritt A."/>
            <person name="Sun H."/>
            <person name="Haridas S."/>
            <person name="LaButti K."/>
            <person name="Ohm R.A."/>
            <person name="Kues U."/>
            <person name="Blanchette R.A."/>
            <person name="Grigoriev I.V."/>
            <person name="Minto R.E."/>
            <person name="Hibbett D.S."/>
        </authorList>
    </citation>
    <scope>NUCLEOTIDE SEQUENCE [LARGE SCALE GENOMIC DNA]</scope>
    <source>
        <strain evidence="1 2">FP15055 ss-10</strain>
    </source>
</reference>
<gene>
    <name evidence="1" type="ORF">CYLTODRAFT_422141</name>
</gene>
<organism evidence="1 2">
    <name type="scientific">Cylindrobasidium torrendii FP15055 ss-10</name>
    <dbReference type="NCBI Taxonomy" id="1314674"/>
    <lineage>
        <taxon>Eukaryota</taxon>
        <taxon>Fungi</taxon>
        <taxon>Dikarya</taxon>
        <taxon>Basidiomycota</taxon>
        <taxon>Agaricomycotina</taxon>
        <taxon>Agaricomycetes</taxon>
        <taxon>Agaricomycetidae</taxon>
        <taxon>Agaricales</taxon>
        <taxon>Marasmiineae</taxon>
        <taxon>Physalacriaceae</taxon>
        <taxon>Cylindrobasidium</taxon>
    </lineage>
</organism>
<dbReference type="AlphaFoldDB" id="A0A0D7BE31"/>
<accession>A0A0D7BE31</accession>
<dbReference type="Proteomes" id="UP000054007">
    <property type="component" value="Unassembled WGS sequence"/>
</dbReference>
<dbReference type="EMBL" id="KN880515">
    <property type="protein sequence ID" value="KIY67856.1"/>
    <property type="molecule type" value="Genomic_DNA"/>
</dbReference>
<evidence type="ECO:0000313" key="1">
    <source>
        <dbReference type="EMBL" id="KIY67856.1"/>
    </source>
</evidence>
<sequence length="170" mass="19547">MANSFVSHLSQFQHLHSLNVLMNGDASKSMNMKDLMKMAEVQIPELRLEGWNTSLYAYLILRCTGVRKLVIRDVGSTQAGDMQRFMMQDIVRRNKSTLTTVEVGVAYLDTLWLPLDILPYLTEYEYALPPWKERDMALLYGTNISPLCRFRTPQLDMQNGVERWALGKLG</sequence>
<evidence type="ECO:0000313" key="2">
    <source>
        <dbReference type="Proteomes" id="UP000054007"/>
    </source>
</evidence>
<proteinExistence type="predicted"/>